<gene>
    <name evidence="11" type="ORF">CK510_18090</name>
</gene>
<evidence type="ECO:0000256" key="3">
    <source>
        <dbReference type="ARBA" id="ARBA00022630"/>
    </source>
</evidence>
<dbReference type="RefSeq" id="WP_095723030.1">
    <property type="nucleotide sequence ID" value="NZ_NTFS01000213.1"/>
</dbReference>
<evidence type="ECO:0000256" key="6">
    <source>
        <dbReference type="ARBA" id="ARBA00023002"/>
    </source>
</evidence>
<protein>
    <recommendedName>
        <fullName evidence="2">NADH:ubiquinone reductase (non-electrogenic)</fullName>
        <ecNumber evidence="2">1.6.5.9</ecNumber>
    </recommendedName>
</protein>
<dbReference type="PANTHER" id="PTHR43706">
    <property type="entry name" value="NADH DEHYDROGENASE"/>
    <property type="match status" value="1"/>
</dbReference>
<dbReference type="InterPro" id="IPR023753">
    <property type="entry name" value="FAD/NAD-binding_dom"/>
</dbReference>
<feature type="domain" description="FAD/NAD(P)-binding" evidence="9">
    <location>
        <begin position="5"/>
        <end position="324"/>
    </location>
</feature>
<evidence type="ECO:0000256" key="7">
    <source>
        <dbReference type="ARBA" id="ARBA00023027"/>
    </source>
</evidence>
<keyword evidence="7" id="KW-0520">NAD</keyword>
<feature type="domain" description="External alternative NADH-ubiquinone oxidoreductase-like C-terminal" evidence="10">
    <location>
        <begin position="347"/>
        <end position="404"/>
    </location>
</feature>
<sequence>MNNQRVVIIGAGFAGISAARTFAGTSVDVLLLDRHNYHTFLPLLHQVATCELEPEHIVCPIRKLLKAQPNVQFATNEVKRVDFVSQVIETNNCLIPYDYLILACGSTSQFFGIPGVYEHCFPLKNLENSVNLRNQIIYCFELAQEEADFSRRQELLTFTIVGGGATGVELAGELAELIYGTLVNDYPAIDFRRVRVVLLQAGDKLLPEMPLHLSVYAKRQLQKMGVEVKVASRVTKVMENAVYWEDSHFKNSQTIPCQTVIWTAGVCGNPVAKKWGLVTDNNGKVTVLPTLQVPEYPQVYIVGDLAAPQHEQFPMLAPVAIQQGTTATNNILRQIKGKNPQPMRYQHQGSMVIIGRHAAVANLFGKVNLTGFVAWLLWLFVHLACLPSTRNRFHVLLNWVWSYFSCDRSVRLILPLHPTNQSKPAPQGTTEDGKRVEIN</sequence>
<evidence type="ECO:0000256" key="1">
    <source>
        <dbReference type="ARBA" id="ARBA00005272"/>
    </source>
</evidence>
<dbReference type="Gene3D" id="3.50.50.100">
    <property type="match status" value="1"/>
</dbReference>
<evidence type="ECO:0000313" key="11">
    <source>
        <dbReference type="EMBL" id="PAX52668.1"/>
    </source>
</evidence>
<keyword evidence="5" id="KW-0809">Transit peptide</keyword>
<organism evidence="11 12">
    <name type="scientific">Brunnivagina elsteri CCALA 953</name>
    <dbReference type="NCBI Taxonomy" id="987040"/>
    <lineage>
        <taxon>Bacteria</taxon>
        <taxon>Bacillati</taxon>
        <taxon>Cyanobacteriota</taxon>
        <taxon>Cyanophyceae</taxon>
        <taxon>Nostocales</taxon>
        <taxon>Calotrichaceae</taxon>
        <taxon>Brunnivagina</taxon>
    </lineage>
</organism>
<evidence type="ECO:0000256" key="2">
    <source>
        <dbReference type="ARBA" id="ARBA00012637"/>
    </source>
</evidence>
<evidence type="ECO:0000259" key="9">
    <source>
        <dbReference type="Pfam" id="PF07992"/>
    </source>
</evidence>
<comment type="caution">
    <text evidence="11">The sequence shown here is derived from an EMBL/GenBank/DDBJ whole genome shotgun (WGS) entry which is preliminary data.</text>
</comment>
<comment type="similarity">
    <text evidence="1">Belongs to the NADH dehydrogenase family.</text>
</comment>
<keyword evidence="6" id="KW-0560">Oxidoreductase</keyword>
<dbReference type="PRINTS" id="PR00411">
    <property type="entry name" value="PNDRDTASEI"/>
</dbReference>
<dbReference type="Pfam" id="PF07992">
    <property type="entry name" value="Pyr_redox_2"/>
    <property type="match status" value="1"/>
</dbReference>
<dbReference type="PANTHER" id="PTHR43706:SF47">
    <property type="entry name" value="EXTERNAL NADH-UBIQUINONE OXIDOREDUCTASE 1, MITOCHONDRIAL-RELATED"/>
    <property type="match status" value="1"/>
</dbReference>
<dbReference type="SUPFAM" id="SSF51905">
    <property type="entry name" value="FAD/NAD(P)-binding domain"/>
    <property type="match status" value="2"/>
</dbReference>
<dbReference type="AlphaFoldDB" id="A0A2A2TG97"/>
<reference evidence="11 12" key="1">
    <citation type="submission" date="2017-08" db="EMBL/GenBank/DDBJ databases">
        <title>Draft genome sequence of filamentous cyanobacterium Calothrix elsteri CCALA 953.</title>
        <authorList>
            <person name="Gagunashvili A.N."/>
            <person name="Elster J."/>
            <person name="Andresson O.S."/>
        </authorList>
    </citation>
    <scope>NUCLEOTIDE SEQUENCE [LARGE SCALE GENOMIC DNA]</scope>
    <source>
        <strain evidence="11 12">CCALA 953</strain>
    </source>
</reference>
<evidence type="ECO:0000256" key="4">
    <source>
        <dbReference type="ARBA" id="ARBA00022827"/>
    </source>
</evidence>
<keyword evidence="12" id="KW-1185">Reference proteome</keyword>
<keyword evidence="4" id="KW-0274">FAD</keyword>
<proteinExistence type="inferred from homology"/>
<dbReference type="EMBL" id="NTFS01000213">
    <property type="protein sequence ID" value="PAX52668.1"/>
    <property type="molecule type" value="Genomic_DNA"/>
</dbReference>
<accession>A0A2A2TG97</accession>
<comment type="catalytic activity">
    <reaction evidence="8">
        <text>a quinone + NADH + H(+) = a quinol + NAD(+)</text>
        <dbReference type="Rhea" id="RHEA:46160"/>
        <dbReference type="ChEBI" id="CHEBI:15378"/>
        <dbReference type="ChEBI" id="CHEBI:24646"/>
        <dbReference type="ChEBI" id="CHEBI:57540"/>
        <dbReference type="ChEBI" id="CHEBI:57945"/>
        <dbReference type="ChEBI" id="CHEBI:132124"/>
        <dbReference type="EC" id="1.6.5.9"/>
    </reaction>
</comment>
<evidence type="ECO:0000256" key="5">
    <source>
        <dbReference type="ARBA" id="ARBA00022946"/>
    </source>
</evidence>
<dbReference type="InterPro" id="IPR045024">
    <property type="entry name" value="NDH-2"/>
</dbReference>
<evidence type="ECO:0000313" key="12">
    <source>
        <dbReference type="Proteomes" id="UP000218238"/>
    </source>
</evidence>
<dbReference type="PRINTS" id="PR00368">
    <property type="entry name" value="FADPNR"/>
</dbReference>
<dbReference type="OrthoDB" id="9781621at2"/>
<evidence type="ECO:0000256" key="8">
    <source>
        <dbReference type="ARBA" id="ARBA00047599"/>
    </source>
</evidence>
<dbReference type="InterPro" id="IPR036188">
    <property type="entry name" value="FAD/NAD-bd_sf"/>
</dbReference>
<dbReference type="Pfam" id="PF22366">
    <property type="entry name" value="NDH2_C"/>
    <property type="match status" value="1"/>
</dbReference>
<dbReference type="InterPro" id="IPR054585">
    <property type="entry name" value="NDH2-like_C"/>
</dbReference>
<keyword evidence="3" id="KW-0285">Flavoprotein</keyword>
<dbReference type="GO" id="GO:0050136">
    <property type="term" value="F:NADH dehydrogenase (quinone) (non-electrogenic) activity"/>
    <property type="evidence" value="ECO:0007669"/>
    <property type="project" value="UniProtKB-EC"/>
</dbReference>
<evidence type="ECO:0000259" key="10">
    <source>
        <dbReference type="Pfam" id="PF22366"/>
    </source>
</evidence>
<dbReference type="Proteomes" id="UP000218238">
    <property type="component" value="Unassembled WGS sequence"/>
</dbReference>
<dbReference type="EC" id="1.6.5.9" evidence="2"/>
<name>A0A2A2TG97_9CYAN</name>